<keyword evidence="6" id="KW-0804">Transcription</keyword>
<dbReference type="GO" id="GO:0000978">
    <property type="term" value="F:RNA polymerase II cis-regulatory region sequence-specific DNA binding"/>
    <property type="evidence" value="ECO:0007669"/>
    <property type="project" value="TreeGrafter"/>
</dbReference>
<name>A0A6A2XNZ2_HIBSY</name>
<keyword evidence="3" id="KW-0805">Transcription regulation</keyword>
<dbReference type="SMART" id="SM00415">
    <property type="entry name" value="HSF"/>
    <property type="match status" value="1"/>
</dbReference>
<dbReference type="GO" id="GO:0034605">
    <property type="term" value="P:cellular response to heat"/>
    <property type="evidence" value="ECO:0007669"/>
    <property type="project" value="TreeGrafter"/>
</dbReference>
<proteinExistence type="inferred from homology"/>
<evidence type="ECO:0000256" key="4">
    <source>
        <dbReference type="ARBA" id="ARBA00023016"/>
    </source>
</evidence>
<keyword evidence="7" id="KW-0539">Nucleus</keyword>
<keyword evidence="9" id="KW-0175">Coiled coil</keyword>
<dbReference type="PANTHER" id="PTHR10015">
    <property type="entry name" value="HEAT SHOCK TRANSCRIPTION FACTOR"/>
    <property type="match status" value="1"/>
</dbReference>
<dbReference type="GO" id="GO:0006357">
    <property type="term" value="P:regulation of transcription by RNA polymerase II"/>
    <property type="evidence" value="ECO:0007669"/>
    <property type="project" value="TreeGrafter"/>
</dbReference>
<protein>
    <submittedName>
        <fullName evidence="12">Heat stress transcription factor A-4a</fullName>
    </submittedName>
</protein>
<keyword evidence="4" id="KW-0346">Stress response</keyword>
<dbReference type="PROSITE" id="PS00434">
    <property type="entry name" value="HSF_DOMAIN"/>
    <property type="match status" value="1"/>
</dbReference>
<dbReference type="Gene3D" id="1.10.10.10">
    <property type="entry name" value="Winged helix-like DNA-binding domain superfamily/Winged helix DNA-binding domain"/>
    <property type="match status" value="1"/>
</dbReference>
<evidence type="ECO:0000256" key="7">
    <source>
        <dbReference type="ARBA" id="ARBA00023242"/>
    </source>
</evidence>
<evidence type="ECO:0000256" key="9">
    <source>
        <dbReference type="SAM" id="Coils"/>
    </source>
</evidence>
<organism evidence="12 13">
    <name type="scientific">Hibiscus syriacus</name>
    <name type="common">Rose of Sharon</name>
    <dbReference type="NCBI Taxonomy" id="106335"/>
    <lineage>
        <taxon>Eukaryota</taxon>
        <taxon>Viridiplantae</taxon>
        <taxon>Streptophyta</taxon>
        <taxon>Embryophyta</taxon>
        <taxon>Tracheophyta</taxon>
        <taxon>Spermatophyta</taxon>
        <taxon>Magnoliopsida</taxon>
        <taxon>eudicotyledons</taxon>
        <taxon>Gunneridae</taxon>
        <taxon>Pentapetalae</taxon>
        <taxon>rosids</taxon>
        <taxon>malvids</taxon>
        <taxon>Malvales</taxon>
        <taxon>Malvaceae</taxon>
        <taxon>Malvoideae</taxon>
        <taxon>Hibiscus</taxon>
    </lineage>
</organism>
<dbReference type="AlphaFoldDB" id="A0A6A2XNZ2"/>
<reference evidence="12" key="1">
    <citation type="submission" date="2019-09" db="EMBL/GenBank/DDBJ databases">
        <title>Draft genome information of white flower Hibiscus syriacus.</title>
        <authorList>
            <person name="Kim Y.-M."/>
        </authorList>
    </citation>
    <scope>NUCLEOTIDE SEQUENCE [LARGE SCALE GENOMIC DNA]</scope>
    <source>
        <strain evidence="12">YM2019G1</strain>
    </source>
</reference>
<evidence type="ECO:0000313" key="12">
    <source>
        <dbReference type="EMBL" id="KAE8655584.1"/>
    </source>
</evidence>
<dbReference type="OrthoDB" id="60033at2759"/>
<evidence type="ECO:0000256" key="2">
    <source>
        <dbReference type="ARBA" id="ARBA00022553"/>
    </source>
</evidence>
<comment type="caution">
    <text evidence="12">The sequence shown here is derived from an EMBL/GenBank/DDBJ whole genome shotgun (WGS) entry which is preliminary data.</text>
</comment>
<evidence type="ECO:0000256" key="1">
    <source>
        <dbReference type="ARBA" id="ARBA00004123"/>
    </source>
</evidence>
<evidence type="ECO:0000256" key="3">
    <source>
        <dbReference type="ARBA" id="ARBA00023015"/>
    </source>
</evidence>
<dbReference type="SUPFAM" id="SSF46785">
    <property type="entry name" value="Winged helix' DNA-binding domain"/>
    <property type="match status" value="1"/>
</dbReference>
<evidence type="ECO:0000256" key="10">
    <source>
        <dbReference type="SAM" id="MobiDB-lite"/>
    </source>
</evidence>
<dbReference type="EMBL" id="VEPZ02001777">
    <property type="protein sequence ID" value="KAE8655584.1"/>
    <property type="molecule type" value="Genomic_DNA"/>
</dbReference>
<gene>
    <name evidence="12" type="ORF">F3Y22_tig00117022pilonHSYRG00039</name>
</gene>
<dbReference type="InterPro" id="IPR036390">
    <property type="entry name" value="WH_DNA-bd_sf"/>
</dbReference>
<dbReference type="PRINTS" id="PR00056">
    <property type="entry name" value="HSFDOMAIN"/>
</dbReference>
<evidence type="ECO:0000313" key="13">
    <source>
        <dbReference type="Proteomes" id="UP000436088"/>
    </source>
</evidence>
<sequence>MDDAPSSSSSLPPFLTKTYEMVDDRSTDSIVSWSASNRSFVVWNPLEFARDLLPRFFKHNNFSSFIRQLNTYGFRKIDPEQWEFANEDFIRGQPNLLKNIHRRKPVHSHSMQNLLGQGASPLTDSERQSLRDEIERLKNEKNSLVLELKRHEQERQGFEMQMRVLRERMRTMERRQHVMVSSVARALQKPGFPIDPTPQSEANDRKRRFPSIAYLYNESEIEDNLTGNSLTARENPDSSSLFDMGHPLEQLESSMVFWENAVHDFGRINIQLSSSLDESTSCLESPSVTCMQLDIDAPVTSSPIDMNSEPATALASEPLTTNEQPAPAGVNDVFWEQFLTEHPGSSDTRDVQSERNDSDHGRFWWNMKNVNSLTEQMGHLTPAERT</sequence>
<accession>A0A6A2XNZ2</accession>
<dbReference type="Proteomes" id="UP000436088">
    <property type="component" value="Unassembled WGS sequence"/>
</dbReference>
<dbReference type="FunFam" id="1.10.10.10:FF:000057">
    <property type="entry name" value="Heat shock transcription factor 1"/>
    <property type="match status" value="1"/>
</dbReference>
<dbReference type="InterPro" id="IPR036388">
    <property type="entry name" value="WH-like_DNA-bd_sf"/>
</dbReference>
<comment type="similarity">
    <text evidence="8">Belongs to the HSF family. Class A subfamily.</text>
</comment>
<dbReference type="InterPro" id="IPR000232">
    <property type="entry name" value="HSF_DNA-bd"/>
</dbReference>
<dbReference type="GO" id="GO:0003700">
    <property type="term" value="F:DNA-binding transcription factor activity"/>
    <property type="evidence" value="ECO:0007669"/>
    <property type="project" value="InterPro"/>
</dbReference>
<evidence type="ECO:0000256" key="8">
    <source>
        <dbReference type="ARBA" id="ARBA00061350"/>
    </source>
</evidence>
<feature type="compositionally biased region" description="Basic and acidic residues" evidence="10">
    <location>
        <begin position="347"/>
        <end position="360"/>
    </location>
</feature>
<feature type="domain" description="HSF-type DNA-binding" evidence="11">
    <location>
        <begin position="53"/>
        <end position="77"/>
    </location>
</feature>
<keyword evidence="2" id="KW-0597">Phosphoprotein</keyword>
<comment type="subcellular location">
    <subcellularLocation>
        <location evidence="1">Nucleus</location>
    </subcellularLocation>
</comment>
<feature type="region of interest" description="Disordered" evidence="10">
    <location>
        <begin position="341"/>
        <end position="360"/>
    </location>
</feature>
<evidence type="ECO:0000256" key="5">
    <source>
        <dbReference type="ARBA" id="ARBA00023125"/>
    </source>
</evidence>
<dbReference type="PANTHER" id="PTHR10015:SF161">
    <property type="entry name" value="HEAT STRESS TRANSCRIPTION FACTOR A-4A"/>
    <property type="match status" value="1"/>
</dbReference>
<keyword evidence="5" id="KW-0238">DNA-binding</keyword>
<feature type="coiled-coil region" evidence="9">
    <location>
        <begin position="127"/>
        <end position="175"/>
    </location>
</feature>
<keyword evidence="13" id="KW-1185">Reference proteome</keyword>
<dbReference type="Pfam" id="PF00447">
    <property type="entry name" value="HSF_DNA-bind"/>
    <property type="match status" value="1"/>
</dbReference>
<evidence type="ECO:0000256" key="6">
    <source>
        <dbReference type="ARBA" id="ARBA00023163"/>
    </source>
</evidence>
<evidence type="ECO:0000259" key="11">
    <source>
        <dbReference type="PROSITE" id="PS00434"/>
    </source>
</evidence>
<dbReference type="GO" id="GO:0005634">
    <property type="term" value="C:nucleus"/>
    <property type="evidence" value="ECO:0007669"/>
    <property type="project" value="UniProtKB-SubCell"/>
</dbReference>